<evidence type="ECO:0000313" key="2">
    <source>
        <dbReference type="Proteomes" id="UP001230005"/>
    </source>
</evidence>
<organism evidence="1 2">
    <name type="scientific">Evansella vedderi</name>
    <dbReference type="NCBI Taxonomy" id="38282"/>
    <lineage>
        <taxon>Bacteria</taxon>
        <taxon>Bacillati</taxon>
        <taxon>Bacillota</taxon>
        <taxon>Bacilli</taxon>
        <taxon>Bacillales</taxon>
        <taxon>Bacillaceae</taxon>
        <taxon>Evansella</taxon>
    </lineage>
</organism>
<proteinExistence type="predicted"/>
<dbReference type="EMBL" id="JAUSUG010000008">
    <property type="protein sequence ID" value="MDQ0254985.1"/>
    <property type="molecule type" value="Genomic_DNA"/>
</dbReference>
<comment type="caution">
    <text evidence="1">The sequence shown here is derived from an EMBL/GenBank/DDBJ whole genome shotgun (WGS) entry which is preliminary data.</text>
</comment>
<gene>
    <name evidence="1" type="ORF">J2S74_002367</name>
</gene>
<name>A0ABT9ZUR3_9BACI</name>
<dbReference type="Proteomes" id="UP001230005">
    <property type="component" value="Unassembled WGS sequence"/>
</dbReference>
<evidence type="ECO:0000313" key="1">
    <source>
        <dbReference type="EMBL" id="MDQ0254985.1"/>
    </source>
</evidence>
<accession>A0ABT9ZUR3</accession>
<protein>
    <recommendedName>
        <fullName evidence="3">DUF4367 domain-containing protein</fullName>
    </recommendedName>
</protein>
<keyword evidence="2" id="KW-1185">Reference proteome</keyword>
<sequence>MIEDLEVLIEGGKREVKLLIKSFMLSILLLGLSACNLSQEQVLEHAKESFNEKMNQEPKTITYETKNMSLYIPSFTEVDVIDEYNLILERNDHVFLLFLNDHTDFESKDDLLELMMLEQDPFIFEIDEVDGEKAYLIVTHFSENEYKVIVGYNGRKITTITTLQDMNNVAETMFDIVQSAMENNE</sequence>
<evidence type="ECO:0008006" key="3">
    <source>
        <dbReference type="Google" id="ProtNLM"/>
    </source>
</evidence>
<reference evidence="1 2" key="1">
    <citation type="submission" date="2023-07" db="EMBL/GenBank/DDBJ databases">
        <title>Genomic Encyclopedia of Type Strains, Phase IV (KMG-IV): sequencing the most valuable type-strain genomes for metagenomic binning, comparative biology and taxonomic classification.</title>
        <authorList>
            <person name="Goeker M."/>
        </authorList>
    </citation>
    <scope>NUCLEOTIDE SEQUENCE [LARGE SCALE GENOMIC DNA]</scope>
    <source>
        <strain evidence="1 2">DSM 9768</strain>
    </source>
</reference>